<evidence type="ECO:0000256" key="5">
    <source>
        <dbReference type="ARBA" id="ARBA00022989"/>
    </source>
</evidence>
<evidence type="ECO:0000256" key="6">
    <source>
        <dbReference type="ARBA" id="ARBA00023136"/>
    </source>
</evidence>
<evidence type="ECO:0000259" key="8">
    <source>
        <dbReference type="Pfam" id="PF02397"/>
    </source>
</evidence>
<organism evidence="9 10">
    <name type="scientific">Agrococcus jenensis</name>
    <dbReference type="NCBI Taxonomy" id="46353"/>
    <lineage>
        <taxon>Bacteria</taxon>
        <taxon>Bacillati</taxon>
        <taxon>Actinomycetota</taxon>
        <taxon>Actinomycetes</taxon>
        <taxon>Micrococcales</taxon>
        <taxon>Microbacteriaceae</taxon>
        <taxon>Agrococcus</taxon>
    </lineage>
</organism>
<feature type="transmembrane region" description="Helical" evidence="7">
    <location>
        <begin position="305"/>
        <end position="326"/>
    </location>
</feature>
<dbReference type="AlphaFoldDB" id="A0A3N2ATB9"/>
<reference evidence="9 10" key="1">
    <citation type="submission" date="2018-11" db="EMBL/GenBank/DDBJ databases">
        <title>Sequencing the genomes of 1000 actinobacteria strains.</title>
        <authorList>
            <person name="Klenk H.-P."/>
        </authorList>
    </citation>
    <scope>NUCLEOTIDE SEQUENCE [LARGE SCALE GENOMIC DNA]</scope>
    <source>
        <strain evidence="9 10">DSM 9580</strain>
    </source>
</reference>
<evidence type="ECO:0000256" key="2">
    <source>
        <dbReference type="ARBA" id="ARBA00006464"/>
    </source>
</evidence>
<keyword evidence="6 7" id="KW-0472">Membrane</keyword>
<feature type="transmembrane region" description="Helical" evidence="7">
    <location>
        <begin position="128"/>
        <end position="150"/>
    </location>
</feature>
<dbReference type="PANTHER" id="PTHR30576">
    <property type="entry name" value="COLANIC BIOSYNTHESIS UDP-GLUCOSE LIPID CARRIER TRANSFERASE"/>
    <property type="match status" value="1"/>
</dbReference>
<keyword evidence="5 7" id="KW-1133">Transmembrane helix</keyword>
<dbReference type="GO" id="GO:0016020">
    <property type="term" value="C:membrane"/>
    <property type="evidence" value="ECO:0007669"/>
    <property type="project" value="UniProtKB-SubCell"/>
</dbReference>
<keyword evidence="4 7" id="KW-0812">Transmembrane</keyword>
<dbReference type="NCBIfam" id="TIGR03025">
    <property type="entry name" value="EPS_sugtrans"/>
    <property type="match status" value="1"/>
</dbReference>
<sequence length="498" mass="55315">MSSLPPSASQTISLRRSSPPWVARFPERLLLSDIACVIVAVGIAQFVNLSVLGDRDLVEGIDWRGVVDPTWFSVVIAAAWLFALAASGSRDARVLGAGTTEYVRVFNASFFVFGVIAITAYLTEYEFARTYVAIAMPTGLVFLLISRQVWRQWLTRMRIRGYFQNRVVVAGSAAGVAHIVEQLRSAKRAGFGVQGVCVPGGVANGRLRKLGVPVLGDIDDSIDALARVNAHTLVLTGSDDLSPEKIRELSWRLEPGRQHLIVAPALTDVGGPRIHTRPVAGLPLIHVETPRFEGSERFIKRMFDILGSLALILVLAVPLLLIALAVKLDSPGPVLFRQERIGFRGRSFRMLKFRSMRVDAEQVLATLLDERDDGHDAGNAVLFKMKHDPRITRVGRFTRRFSLDELPQLFNVVAGDMSLVGPRPPLQREVDLYEQHVHRKFLVKPGITGLWQVSGRSNLSWEESVRLDLYYVENWSLIADLQILWRTAKAVVARDGAY</sequence>
<dbReference type="GO" id="GO:0016780">
    <property type="term" value="F:phosphotransferase activity, for other substituted phosphate groups"/>
    <property type="evidence" value="ECO:0007669"/>
    <property type="project" value="TreeGrafter"/>
</dbReference>
<evidence type="ECO:0000256" key="1">
    <source>
        <dbReference type="ARBA" id="ARBA00004141"/>
    </source>
</evidence>
<dbReference type="RefSeq" id="WP_245989811.1">
    <property type="nucleotide sequence ID" value="NZ_RKHJ01000001.1"/>
</dbReference>
<comment type="caution">
    <text evidence="9">The sequence shown here is derived from an EMBL/GenBank/DDBJ whole genome shotgun (WGS) entry which is preliminary data.</text>
</comment>
<keyword evidence="10" id="KW-1185">Reference proteome</keyword>
<feature type="transmembrane region" description="Helical" evidence="7">
    <location>
        <begin position="102"/>
        <end position="122"/>
    </location>
</feature>
<evidence type="ECO:0000256" key="4">
    <source>
        <dbReference type="ARBA" id="ARBA00022692"/>
    </source>
</evidence>
<dbReference type="Proteomes" id="UP000275456">
    <property type="component" value="Unassembled WGS sequence"/>
</dbReference>
<feature type="domain" description="Bacterial sugar transferase" evidence="8">
    <location>
        <begin position="300"/>
        <end position="492"/>
    </location>
</feature>
<dbReference type="InterPro" id="IPR003362">
    <property type="entry name" value="Bact_transf"/>
</dbReference>
<dbReference type="InterPro" id="IPR017475">
    <property type="entry name" value="EPS_sugar_tfrase"/>
</dbReference>
<gene>
    <name evidence="9" type="ORF">EDD26_1632</name>
</gene>
<dbReference type="Pfam" id="PF13727">
    <property type="entry name" value="CoA_binding_3"/>
    <property type="match status" value="1"/>
</dbReference>
<keyword evidence="3 9" id="KW-0808">Transferase</keyword>
<evidence type="ECO:0000256" key="3">
    <source>
        <dbReference type="ARBA" id="ARBA00022679"/>
    </source>
</evidence>
<comment type="similarity">
    <text evidence="2">Belongs to the bacterial sugar transferase family.</text>
</comment>
<feature type="transmembrane region" description="Helical" evidence="7">
    <location>
        <begin position="71"/>
        <end position="90"/>
    </location>
</feature>
<name>A0A3N2ATB9_9MICO</name>
<comment type="subcellular location">
    <subcellularLocation>
        <location evidence="1">Membrane</location>
        <topology evidence="1">Multi-pass membrane protein</topology>
    </subcellularLocation>
</comment>
<evidence type="ECO:0000256" key="7">
    <source>
        <dbReference type="SAM" id="Phobius"/>
    </source>
</evidence>
<dbReference type="PANTHER" id="PTHR30576:SF10">
    <property type="entry name" value="SLL5057 PROTEIN"/>
    <property type="match status" value="1"/>
</dbReference>
<feature type="transmembrane region" description="Helical" evidence="7">
    <location>
        <begin position="29"/>
        <end position="51"/>
    </location>
</feature>
<protein>
    <submittedName>
        <fullName evidence="9">Undecaprenyl-phosphate galactose phosphotransferase WbaP/exopolysaccharide biosynthesis polyprenyl glycosylphosphotransferase</fullName>
    </submittedName>
</protein>
<proteinExistence type="inferred from homology"/>
<accession>A0A3N2ATB9</accession>
<dbReference type="Pfam" id="PF02397">
    <property type="entry name" value="Bac_transf"/>
    <property type="match status" value="1"/>
</dbReference>
<evidence type="ECO:0000313" key="9">
    <source>
        <dbReference type="EMBL" id="ROR66250.1"/>
    </source>
</evidence>
<evidence type="ECO:0000313" key="10">
    <source>
        <dbReference type="Proteomes" id="UP000275456"/>
    </source>
</evidence>
<dbReference type="EMBL" id="RKHJ01000001">
    <property type="protein sequence ID" value="ROR66250.1"/>
    <property type="molecule type" value="Genomic_DNA"/>
</dbReference>